<keyword evidence="2" id="KW-0472">Membrane</keyword>
<dbReference type="AlphaFoldDB" id="A0A518ANY6"/>
<evidence type="ECO:0000256" key="1">
    <source>
        <dbReference type="SAM" id="MobiDB-lite"/>
    </source>
</evidence>
<feature type="transmembrane region" description="Helical" evidence="2">
    <location>
        <begin position="6"/>
        <end position="29"/>
    </location>
</feature>
<accession>A0A518ANY6</accession>
<dbReference type="RefSeq" id="WP_145247179.1">
    <property type="nucleotide sequence ID" value="NZ_CP036278.1"/>
</dbReference>
<reference evidence="3 4" key="1">
    <citation type="submission" date="2019-02" db="EMBL/GenBank/DDBJ databases">
        <title>Deep-cultivation of Planctomycetes and their phenomic and genomic characterization uncovers novel biology.</title>
        <authorList>
            <person name="Wiegand S."/>
            <person name="Jogler M."/>
            <person name="Boedeker C."/>
            <person name="Pinto D."/>
            <person name="Vollmers J."/>
            <person name="Rivas-Marin E."/>
            <person name="Kohn T."/>
            <person name="Peeters S.H."/>
            <person name="Heuer A."/>
            <person name="Rast P."/>
            <person name="Oberbeckmann S."/>
            <person name="Bunk B."/>
            <person name="Jeske O."/>
            <person name="Meyerdierks A."/>
            <person name="Storesund J.E."/>
            <person name="Kallscheuer N."/>
            <person name="Luecker S."/>
            <person name="Lage O.M."/>
            <person name="Pohl T."/>
            <person name="Merkel B.J."/>
            <person name="Hornburger P."/>
            <person name="Mueller R.-W."/>
            <person name="Bruemmer F."/>
            <person name="Labrenz M."/>
            <person name="Spormann A.M."/>
            <person name="Op den Camp H."/>
            <person name="Overmann J."/>
            <person name="Amann R."/>
            <person name="Jetten M.S.M."/>
            <person name="Mascher T."/>
            <person name="Medema M.H."/>
            <person name="Devos D.P."/>
            <person name="Kaster A.-K."/>
            <person name="Ovreas L."/>
            <person name="Rohde M."/>
            <person name="Galperin M.Y."/>
            <person name="Jogler C."/>
        </authorList>
    </citation>
    <scope>NUCLEOTIDE SEQUENCE [LARGE SCALE GENOMIC DNA]</scope>
    <source>
        <strain evidence="3 4">Pan181</strain>
    </source>
</reference>
<dbReference type="EMBL" id="CP036278">
    <property type="protein sequence ID" value="QDU56432.1"/>
    <property type="molecule type" value="Genomic_DNA"/>
</dbReference>
<evidence type="ECO:0000313" key="4">
    <source>
        <dbReference type="Proteomes" id="UP000315750"/>
    </source>
</evidence>
<protein>
    <submittedName>
        <fullName evidence="3">Uncharacterized protein</fullName>
    </submittedName>
</protein>
<keyword evidence="4" id="KW-1185">Reference proteome</keyword>
<keyword evidence="2" id="KW-0812">Transmembrane</keyword>
<gene>
    <name evidence="3" type="ORF">Pan181_26410</name>
</gene>
<evidence type="ECO:0000313" key="3">
    <source>
        <dbReference type="EMBL" id="QDU56432.1"/>
    </source>
</evidence>
<feature type="transmembrane region" description="Helical" evidence="2">
    <location>
        <begin position="192"/>
        <end position="210"/>
    </location>
</feature>
<name>A0A518ANY6_9BACT</name>
<evidence type="ECO:0000256" key="2">
    <source>
        <dbReference type="SAM" id="Phobius"/>
    </source>
</evidence>
<organism evidence="3 4">
    <name type="scientific">Aeoliella mucimassa</name>
    <dbReference type="NCBI Taxonomy" id="2527972"/>
    <lineage>
        <taxon>Bacteria</taxon>
        <taxon>Pseudomonadati</taxon>
        <taxon>Planctomycetota</taxon>
        <taxon>Planctomycetia</taxon>
        <taxon>Pirellulales</taxon>
        <taxon>Lacipirellulaceae</taxon>
        <taxon>Aeoliella</taxon>
    </lineage>
</organism>
<feature type="transmembrane region" description="Helical" evidence="2">
    <location>
        <begin position="151"/>
        <end position="172"/>
    </location>
</feature>
<dbReference type="KEGG" id="amuc:Pan181_26410"/>
<feature type="compositionally biased region" description="Polar residues" evidence="1">
    <location>
        <begin position="54"/>
        <end position="63"/>
    </location>
</feature>
<keyword evidence="2" id="KW-1133">Transmembrane helix</keyword>
<proteinExistence type="predicted"/>
<feature type="compositionally biased region" description="Basic and acidic residues" evidence="1">
    <location>
        <begin position="42"/>
        <end position="53"/>
    </location>
</feature>
<sequence length="234" mass="26062">MTEEMARNLFIAIMMVGGLVWLVALSLALRIGKSPTVAPDFDWEHPDQPHPSEDSGSITVPGNTHDASTRLARAILQANQQFDGVAYRIVERSDRQLLIEKVGSYSQFSPHQHGGAYFSGAEFTFATTRSNQVEVTYQLDFTNFARRQRTIALALILGLGLPVLALAGLLIWNLVIFNPQPGARWQVMQTLQIVHVLWPPFLPIGIYNFGRRSAKIWVENVLASLQIVDLPQTA</sequence>
<feature type="region of interest" description="Disordered" evidence="1">
    <location>
        <begin position="40"/>
        <end position="63"/>
    </location>
</feature>
<dbReference type="Proteomes" id="UP000315750">
    <property type="component" value="Chromosome"/>
</dbReference>
<dbReference type="OrthoDB" id="290129at2"/>